<keyword evidence="1 3" id="KW-0732">Signal</keyword>
<organism evidence="4 5">
    <name type="scientific">Ureaplasma diversum NCTC 246</name>
    <dbReference type="NCBI Taxonomy" id="1188241"/>
    <lineage>
        <taxon>Bacteria</taxon>
        <taxon>Bacillati</taxon>
        <taxon>Mycoplasmatota</taxon>
        <taxon>Mycoplasmoidales</taxon>
        <taxon>Mycoplasmoidaceae</taxon>
        <taxon>Ureaplasma</taxon>
    </lineage>
</organism>
<protein>
    <recommendedName>
        <fullName evidence="6">5'-nucleotidase, lipoprotein e(P4) family</fullName>
    </recommendedName>
</protein>
<gene>
    <name evidence="4" type="ORF">UDIV_3280</name>
</gene>
<name>A0A084EZG1_9BACT</name>
<feature type="signal peptide" evidence="3">
    <location>
        <begin position="1"/>
        <end position="27"/>
    </location>
</feature>
<sequence>MRKHKRIALATGLVAGLLATVSVVAVACNNENKKGPTPSTGVQTQTQVAQNSNLSQTEKDKYEVAGAAWFSSLWNTTSAEKRAMSKNAYETAKASFDKLLEAQKEVFDTSKVKYTAAANGKASTLTVQNTNGKAIPVVFMDIDETILNNYAYQNYVLINKLSYNPKTWNEFVKAEISTELDGAIDFIKHVYSKGGVVMFNSNREQETEKQATINNLVKVKLDEALLPDWVFWMQGVDLGASDKKPWNHIKRDDKGKRVKSNKEDRMNFVNDTKLDLTKEGSTDFGNAVQFKTIMRVGDNFDDFNDNATKRKGLEERNKVLDETLKLFGNSDAKVKGVRYDIKDGKVIKKDQDWSESYVMIGGNASYGGFIDALDKNIYKLKDSEKLELFRTLLKSKLWWEPKAK</sequence>
<dbReference type="InterPro" id="IPR006423">
    <property type="entry name" value="Lipo_e_P4"/>
</dbReference>
<evidence type="ECO:0000256" key="1">
    <source>
        <dbReference type="ARBA" id="ARBA00022729"/>
    </source>
</evidence>
<feature type="chain" id="PRO_5001774912" description="5'-nucleotidase, lipoprotein e(P4) family" evidence="3">
    <location>
        <begin position="28"/>
        <end position="404"/>
    </location>
</feature>
<evidence type="ECO:0000256" key="3">
    <source>
        <dbReference type="SAM" id="SignalP"/>
    </source>
</evidence>
<dbReference type="EMBL" id="JFDP01000044">
    <property type="protein sequence ID" value="KEZ23353.1"/>
    <property type="molecule type" value="Genomic_DNA"/>
</dbReference>
<dbReference type="SUPFAM" id="SSF56784">
    <property type="entry name" value="HAD-like"/>
    <property type="match status" value="1"/>
</dbReference>
<evidence type="ECO:0000313" key="4">
    <source>
        <dbReference type="EMBL" id="KEZ23353.1"/>
    </source>
</evidence>
<dbReference type="InterPro" id="IPR036412">
    <property type="entry name" value="HAD-like_sf"/>
</dbReference>
<accession>A0A084EZG1</accession>
<dbReference type="GO" id="GO:0009279">
    <property type="term" value="C:cell outer membrane"/>
    <property type="evidence" value="ECO:0007669"/>
    <property type="project" value="InterPro"/>
</dbReference>
<dbReference type="Proteomes" id="UP000028537">
    <property type="component" value="Unassembled WGS sequence"/>
</dbReference>
<evidence type="ECO:0000313" key="5">
    <source>
        <dbReference type="Proteomes" id="UP000028537"/>
    </source>
</evidence>
<reference evidence="4 5" key="1">
    <citation type="submission" date="2014-02" db="EMBL/GenBank/DDBJ databases">
        <title>Genome sequence of Ureaplasma diversum strain 246.</title>
        <authorList>
            <person name="Sirand-Pugnet P."/>
            <person name="Breton M."/>
            <person name="Dordet-Frisoni E."/>
            <person name="Baranowski E."/>
            <person name="Barre A."/>
            <person name="Couture C."/>
            <person name="Dupuy V."/>
            <person name="Gaurivaud P."/>
            <person name="Jacob D."/>
            <person name="Lemaitre C."/>
            <person name="Manso-Silvan L."/>
            <person name="Nikolski M."/>
            <person name="Nouvel L.-X."/>
            <person name="Poumarat F."/>
            <person name="Tardy F."/>
            <person name="Thebault P."/>
            <person name="Theil S."/>
            <person name="Citti C."/>
            <person name="Thiaucourt F."/>
            <person name="Blanchard A."/>
        </authorList>
    </citation>
    <scope>NUCLEOTIDE SEQUENCE [LARGE SCALE GENOMIC DNA]</scope>
    <source>
        <strain evidence="4 5">NCTC 246</strain>
    </source>
</reference>
<dbReference type="InterPro" id="IPR023214">
    <property type="entry name" value="HAD_sf"/>
</dbReference>
<evidence type="ECO:0008006" key="6">
    <source>
        <dbReference type="Google" id="ProtNLM"/>
    </source>
</evidence>
<dbReference type="InterPro" id="IPR005519">
    <property type="entry name" value="Acid_phosphat_B-like"/>
</dbReference>
<dbReference type="SFLD" id="SFLDS00003">
    <property type="entry name" value="Haloacid_Dehalogenase"/>
    <property type="match status" value="1"/>
</dbReference>
<evidence type="ECO:0000256" key="2">
    <source>
        <dbReference type="SAM" id="MobiDB-lite"/>
    </source>
</evidence>
<keyword evidence="5" id="KW-1185">Reference proteome</keyword>
<dbReference type="PROSITE" id="PS51257">
    <property type="entry name" value="PROKAR_LIPOPROTEIN"/>
    <property type="match status" value="1"/>
</dbReference>
<dbReference type="Pfam" id="PF03767">
    <property type="entry name" value="Acid_phosphat_B"/>
    <property type="match status" value="1"/>
</dbReference>
<dbReference type="RefSeq" id="WP_038102562.1">
    <property type="nucleotide sequence ID" value="NZ_JFDP01000044.1"/>
</dbReference>
<dbReference type="SFLD" id="SFLDG01125">
    <property type="entry name" value="C1.1:_Acid_Phosphatase_Like"/>
    <property type="match status" value="1"/>
</dbReference>
<feature type="compositionally biased region" description="Polar residues" evidence="2">
    <location>
        <begin position="37"/>
        <end position="53"/>
    </location>
</feature>
<feature type="region of interest" description="Disordered" evidence="2">
    <location>
        <begin position="31"/>
        <end position="53"/>
    </location>
</feature>
<comment type="caution">
    <text evidence="4">The sequence shown here is derived from an EMBL/GenBank/DDBJ whole genome shotgun (WGS) entry which is preliminary data.</text>
</comment>
<dbReference type="OrthoDB" id="395856at2"/>
<dbReference type="AlphaFoldDB" id="A0A084EZG1"/>
<dbReference type="Gene3D" id="3.40.50.1000">
    <property type="entry name" value="HAD superfamily/HAD-like"/>
    <property type="match status" value="1"/>
</dbReference>
<dbReference type="eggNOG" id="COG2503">
    <property type="taxonomic scope" value="Bacteria"/>
</dbReference>
<proteinExistence type="predicted"/>